<evidence type="ECO:0000313" key="1">
    <source>
        <dbReference type="EMBL" id="KAJ8023702.1"/>
    </source>
</evidence>
<evidence type="ECO:0000313" key="2">
    <source>
        <dbReference type="Proteomes" id="UP001152320"/>
    </source>
</evidence>
<name>A0A9Q1BGF6_HOLLE</name>
<comment type="caution">
    <text evidence="1">The sequence shown here is derived from an EMBL/GenBank/DDBJ whole genome shotgun (WGS) entry which is preliminary data.</text>
</comment>
<dbReference type="EMBL" id="JAIZAY010000019">
    <property type="protein sequence ID" value="KAJ8023702.1"/>
    <property type="molecule type" value="Genomic_DNA"/>
</dbReference>
<dbReference type="AlphaFoldDB" id="A0A9Q1BGF6"/>
<organism evidence="1 2">
    <name type="scientific">Holothuria leucospilota</name>
    <name type="common">Black long sea cucumber</name>
    <name type="synonym">Mertensiothuria leucospilota</name>
    <dbReference type="NCBI Taxonomy" id="206669"/>
    <lineage>
        <taxon>Eukaryota</taxon>
        <taxon>Metazoa</taxon>
        <taxon>Echinodermata</taxon>
        <taxon>Eleutherozoa</taxon>
        <taxon>Echinozoa</taxon>
        <taxon>Holothuroidea</taxon>
        <taxon>Aspidochirotacea</taxon>
        <taxon>Aspidochirotida</taxon>
        <taxon>Holothuriidae</taxon>
        <taxon>Holothuria</taxon>
    </lineage>
</organism>
<dbReference type="OrthoDB" id="10048010at2759"/>
<sequence length="170" mass="19022">MDCGMGNDRRYINITNILEERRPGLPQALPGYYAFTGCDFTAGFYRKGKVKPLEIVEKDDTGKFVNFFISLGDLLSDGDFDAASEYVCSMYGQIKVKDVDEARYRKLIAMTGKVDQENPLASIKKLDCALLPPTRRTLEMKIRRANYVTMLWTNAATATLGMGTSPCDYG</sequence>
<protein>
    <submittedName>
        <fullName evidence="1">Uncharacterized protein</fullName>
    </submittedName>
</protein>
<proteinExistence type="predicted"/>
<accession>A0A9Q1BGF6</accession>
<dbReference type="Proteomes" id="UP001152320">
    <property type="component" value="Chromosome 19"/>
</dbReference>
<gene>
    <name evidence="1" type="ORF">HOLleu_36213</name>
</gene>
<keyword evidence="2" id="KW-1185">Reference proteome</keyword>
<reference evidence="1" key="1">
    <citation type="submission" date="2021-10" db="EMBL/GenBank/DDBJ databases">
        <title>Tropical sea cucumber genome reveals ecological adaptation and Cuvierian tubules defense mechanism.</title>
        <authorList>
            <person name="Chen T."/>
        </authorList>
    </citation>
    <scope>NUCLEOTIDE SEQUENCE</scope>
    <source>
        <strain evidence="1">Nanhai2018</strain>
        <tissue evidence="1">Muscle</tissue>
    </source>
</reference>